<evidence type="ECO:0000259" key="12">
    <source>
        <dbReference type="Pfam" id="PF14905"/>
    </source>
</evidence>
<dbReference type="SUPFAM" id="SSF49464">
    <property type="entry name" value="Carboxypeptidase regulatory domain-like"/>
    <property type="match status" value="1"/>
</dbReference>
<evidence type="ECO:0000256" key="6">
    <source>
        <dbReference type="ARBA" id="ARBA00023136"/>
    </source>
</evidence>
<dbReference type="PANTHER" id="PTHR30069:SF29">
    <property type="entry name" value="HEMOGLOBIN AND HEMOGLOBIN-HAPTOGLOBIN-BINDING PROTEIN 1-RELATED"/>
    <property type="match status" value="1"/>
</dbReference>
<dbReference type="InterPro" id="IPR008969">
    <property type="entry name" value="CarboxyPept-like_regulatory"/>
</dbReference>
<comment type="similarity">
    <text evidence="8">Belongs to the TonB-dependent receptor family.</text>
</comment>
<organism evidence="13 14">
    <name type="scientific">Fodinibius salipaludis</name>
    <dbReference type="NCBI Taxonomy" id="2032627"/>
    <lineage>
        <taxon>Bacteria</taxon>
        <taxon>Pseudomonadati</taxon>
        <taxon>Balneolota</taxon>
        <taxon>Balneolia</taxon>
        <taxon>Balneolales</taxon>
        <taxon>Balneolaceae</taxon>
        <taxon>Fodinibius</taxon>
    </lineage>
</organism>
<name>A0A2A2GC11_9BACT</name>
<evidence type="ECO:0000256" key="9">
    <source>
        <dbReference type="SAM" id="MobiDB-lite"/>
    </source>
</evidence>
<keyword evidence="4 8" id="KW-0812">Transmembrane</keyword>
<dbReference type="InterPro" id="IPR041700">
    <property type="entry name" value="OMP_b-brl_3"/>
</dbReference>
<dbReference type="OrthoDB" id="8764943at2"/>
<dbReference type="Gene3D" id="2.60.40.1120">
    <property type="entry name" value="Carboxypeptidase-like, regulatory domain"/>
    <property type="match status" value="1"/>
</dbReference>
<dbReference type="SUPFAM" id="SSF56935">
    <property type="entry name" value="Porins"/>
    <property type="match status" value="1"/>
</dbReference>
<evidence type="ECO:0000259" key="11">
    <source>
        <dbReference type="Pfam" id="PF07715"/>
    </source>
</evidence>
<keyword evidence="14" id="KW-1185">Reference proteome</keyword>
<dbReference type="InterPro" id="IPR039426">
    <property type="entry name" value="TonB-dep_rcpt-like"/>
</dbReference>
<evidence type="ECO:0000313" key="14">
    <source>
        <dbReference type="Proteomes" id="UP000218831"/>
    </source>
</evidence>
<feature type="signal peptide" evidence="10">
    <location>
        <begin position="1"/>
        <end position="20"/>
    </location>
</feature>
<feature type="compositionally biased region" description="Gly residues" evidence="9">
    <location>
        <begin position="808"/>
        <end position="819"/>
    </location>
</feature>
<evidence type="ECO:0000256" key="10">
    <source>
        <dbReference type="SAM" id="SignalP"/>
    </source>
</evidence>
<dbReference type="Gene3D" id="2.40.170.20">
    <property type="entry name" value="TonB-dependent receptor, beta-barrel domain"/>
    <property type="match status" value="1"/>
</dbReference>
<evidence type="ECO:0000256" key="3">
    <source>
        <dbReference type="ARBA" id="ARBA00022452"/>
    </source>
</evidence>
<dbReference type="AlphaFoldDB" id="A0A2A2GC11"/>
<keyword evidence="2 8" id="KW-0813">Transport</keyword>
<feature type="domain" description="TonB-dependent receptor plug" evidence="11">
    <location>
        <begin position="144"/>
        <end position="221"/>
    </location>
</feature>
<keyword evidence="6 8" id="KW-0472">Membrane</keyword>
<dbReference type="Pfam" id="PF07715">
    <property type="entry name" value="Plug"/>
    <property type="match status" value="1"/>
</dbReference>
<evidence type="ECO:0000256" key="2">
    <source>
        <dbReference type="ARBA" id="ARBA00022448"/>
    </source>
</evidence>
<keyword evidence="7 8" id="KW-0998">Cell outer membrane</keyword>
<evidence type="ECO:0000256" key="1">
    <source>
        <dbReference type="ARBA" id="ARBA00004571"/>
    </source>
</evidence>
<gene>
    <name evidence="13" type="ORF">CK503_04500</name>
</gene>
<protein>
    <recommendedName>
        <fullName evidence="15">TonB-dependent receptor</fullName>
    </recommendedName>
</protein>
<reference evidence="13 14" key="1">
    <citation type="submission" date="2017-08" db="EMBL/GenBank/DDBJ databases">
        <title>Aliifodinibius alkalisoli sp. nov., isolated from saline alkaline soil.</title>
        <authorList>
            <person name="Liu D."/>
            <person name="Zhang G."/>
        </authorList>
    </citation>
    <scope>NUCLEOTIDE SEQUENCE [LARGE SCALE GENOMIC DNA]</scope>
    <source>
        <strain evidence="13 14">WN023</strain>
    </source>
</reference>
<comment type="caution">
    <text evidence="13">The sequence shown here is derived from an EMBL/GenBank/DDBJ whole genome shotgun (WGS) entry which is preliminary data.</text>
</comment>
<feature type="region of interest" description="Disordered" evidence="9">
    <location>
        <begin position="795"/>
        <end position="819"/>
    </location>
</feature>
<keyword evidence="3 8" id="KW-1134">Transmembrane beta strand</keyword>
<evidence type="ECO:0000256" key="7">
    <source>
        <dbReference type="ARBA" id="ARBA00023237"/>
    </source>
</evidence>
<evidence type="ECO:0008006" key="15">
    <source>
        <dbReference type="Google" id="ProtNLM"/>
    </source>
</evidence>
<feature type="compositionally biased region" description="Basic and acidic residues" evidence="9">
    <location>
        <begin position="796"/>
        <end position="806"/>
    </location>
</feature>
<dbReference type="InterPro" id="IPR037066">
    <property type="entry name" value="Plug_dom_sf"/>
</dbReference>
<dbReference type="GO" id="GO:0015344">
    <property type="term" value="F:siderophore uptake transmembrane transporter activity"/>
    <property type="evidence" value="ECO:0007669"/>
    <property type="project" value="TreeGrafter"/>
</dbReference>
<dbReference type="RefSeq" id="WP_095605606.1">
    <property type="nucleotide sequence ID" value="NZ_NSKE01000003.1"/>
</dbReference>
<evidence type="ECO:0000256" key="8">
    <source>
        <dbReference type="PROSITE-ProRule" id="PRU01360"/>
    </source>
</evidence>
<dbReference type="GO" id="GO:0044718">
    <property type="term" value="P:siderophore transmembrane transport"/>
    <property type="evidence" value="ECO:0007669"/>
    <property type="project" value="TreeGrafter"/>
</dbReference>
<evidence type="ECO:0000256" key="5">
    <source>
        <dbReference type="ARBA" id="ARBA00022729"/>
    </source>
</evidence>
<dbReference type="EMBL" id="NSKE01000003">
    <property type="protein sequence ID" value="PAU94740.1"/>
    <property type="molecule type" value="Genomic_DNA"/>
</dbReference>
<dbReference type="InterPro" id="IPR036942">
    <property type="entry name" value="Beta-barrel_TonB_sf"/>
</dbReference>
<proteinExistence type="inferred from homology"/>
<dbReference type="Proteomes" id="UP000218831">
    <property type="component" value="Unassembled WGS sequence"/>
</dbReference>
<evidence type="ECO:0000313" key="13">
    <source>
        <dbReference type="EMBL" id="PAU94740.1"/>
    </source>
</evidence>
<accession>A0A2A2GC11</accession>
<keyword evidence="5 10" id="KW-0732">Signal</keyword>
<dbReference type="Pfam" id="PF13620">
    <property type="entry name" value="CarboxypepD_reg"/>
    <property type="match status" value="1"/>
</dbReference>
<dbReference type="PROSITE" id="PS52016">
    <property type="entry name" value="TONB_DEPENDENT_REC_3"/>
    <property type="match status" value="1"/>
</dbReference>
<dbReference type="GO" id="GO:0009279">
    <property type="term" value="C:cell outer membrane"/>
    <property type="evidence" value="ECO:0007669"/>
    <property type="project" value="UniProtKB-SubCell"/>
</dbReference>
<dbReference type="Gene3D" id="2.170.130.10">
    <property type="entry name" value="TonB-dependent receptor, plug domain"/>
    <property type="match status" value="1"/>
</dbReference>
<feature type="domain" description="Outer membrane protein beta-barrel" evidence="12">
    <location>
        <begin position="383"/>
        <end position="791"/>
    </location>
</feature>
<dbReference type="InterPro" id="IPR012910">
    <property type="entry name" value="Plug_dom"/>
</dbReference>
<comment type="subcellular location">
    <subcellularLocation>
        <location evidence="1 8">Cell outer membrane</location>
        <topology evidence="1 8">Multi-pass membrane protein</topology>
    </subcellularLocation>
</comment>
<evidence type="ECO:0000256" key="4">
    <source>
        <dbReference type="ARBA" id="ARBA00022692"/>
    </source>
</evidence>
<sequence>MKKLVSTLSLLFLFSISAMAQTKGSVTGTVIDQEDKPLSSASVALYDSTQSNIITGASTDGEGAFSIDIAPGQYVLKITFLSYQPYTKEVQVSEGETNDLGTIAMTITSEDLGELFVRAERSEMQMNFDKRTFQVGQDITSLGGSAVDVLNNVPSVSTDIDGNISLRGNESVRVLINGKPSNMASSSNVDALNSIPANMIKSVEIITNPSARYAAEGSGGIINIILKKDQRRGLNGNFQVGTGLPEEYEGSVNLNYRVGDINWFFNGGLDYSSDPEGGSSFQRFAGPQDTLMYREQTDSQESELDGDLQFGADFYLTETQILTASAYFSAESQENNEDITYTDLEYSPGAFTGDVLEETFRKNREETNERDIDINLDYENKIEGNDHKLVADASFDISREKSTNNIEETVRQGNANPLMQRAIDEEEEMDLRFNAEYERPLFSGGKLEAGLRSDTEWMDNSYRAETLVNGNWVNEENYTDNFLYTENVNAAFATLNYEWSSLSGQVGLRLENTNIRTEVKSDNTVVTQNYVNLFPSVFLSYSFNEQQSVQVSYSRRLRRPWSRALIPFNDFDDQRSQFTGNPNLRPEFSNSYELGYLHYWNSGSLLTSFYHRYRTDVIERITEIQQGVTRIFPINLASEKAWGVEFSADQEIADRLNLTANANLFQSSSEGIYQSENLSEPQVFSSESENFRARMRLRWEIVDGLNYQASMRYRGPSNTTQGRREGMTMMDTGLSKDLMGGKAKVTLNVRDLLDSQNFNYTANTDGNPSTDFYTQREFSWSSRSATISFQYFFGERNNEQRRRDQGENGDGPEGGMGDM</sequence>
<dbReference type="PANTHER" id="PTHR30069">
    <property type="entry name" value="TONB-DEPENDENT OUTER MEMBRANE RECEPTOR"/>
    <property type="match status" value="1"/>
</dbReference>
<dbReference type="Pfam" id="PF14905">
    <property type="entry name" value="OMP_b-brl_3"/>
    <property type="match status" value="1"/>
</dbReference>
<feature type="chain" id="PRO_5013376413" description="TonB-dependent receptor" evidence="10">
    <location>
        <begin position="21"/>
        <end position="819"/>
    </location>
</feature>